<comment type="caution">
    <text evidence="3">The sequence shown here is derived from an EMBL/GenBank/DDBJ whole genome shotgun (WGS) entry which is preliminary data.</text>
</comment>
<dbReference type="Proteomes" id="UP001162131">
    <property type="component" value="Unassembled WGS sequence"/>
</dbReference>
<feature type="region of interest" description="Disordered" evidence="2">
    <location>
        <begin position="81"/>
        <end position="110"/>
    </location>
</feature>
<organism evidence="3 4">
    <name type="scientific">Blepharisma stoltei</name>
    <dbReference type="NCBI Taxonomy" id="1481888"/>
    <lineage>
        <taxon>Eukaryota</taxon>
        <taxon>Sar</taxon>
        <taxon>Alveolata</taxon>
        <taxon>Ciliophora</taxon>
        <taxon>Postciliodesmatophora</taxon>
        <taxon>Heterotrichea</taxon>
        <taxon>Heterotrichida</taxon>
        <taxon>Blepharismidae</taxon>
        <taxon>Blepharisma</taxon>
    </lineage>
</organism>
<feature type="region of interest" description="Disordered" evidence="2">
    <location>
        <begin position="545"/>
        <end position="595"/>
    </location>
</feature>
<evidence type="ECO:0000256" key="1">
    <source>
        <dbReference type="SAM" id="Coils"/>
    </source>
</evidence>
<gene>
    <name evidence="3" type="ORF">BSTOLATCC_MIC20256</name>
</gene>
<dbReference type="AlphaFoldDB" id="A0AAU9JB60"/>
<keyword evidence="4" id="KW-1185">Reference proteome</keyword>
<evidence type="ECO:0000313" key="3">
    <source>
        <dbReference type="EMBL" id="CAG9317951.1"/>
    </source>
</evidence>
<feature type="compositionally biased region" description="Polar residues" evidence="2">
    <location>
        <begin position="551"/>
        <end position="560"/>
    </location>
</feature>
<proteinExistence type="predicted"/>
<sequence>MEINLANLNVIKNAEVTAQSDRAAARKKLLERACSRKSPSLTKGFIQSTEPDMMAGQTLKSSSSQESLLSIRSMLDTPYEIHDYNPRQPPQPISLEPRPDKRATTPTTAVKTRSITPALRNEFPSHHISESDAWTTFEAKNIKKPKMKENTVPFSLIILEKYLSDVCTSIANSKKITNEISMKAYSMIDVLNDCYQLIPDMSIEFYSLMSEILHDIIERPNREHYTIIVNKISEAACIIQNNQFIDNQRFATRISLKNLKSEDRLISDLTEKMGKITPRMVNLWRRLVAHDETIEALSYAFMIIFAGVDKNIETLSSGKILSSRVKENVVKLTANPGHVVQTTRKTFEYIKNHAFSQVNIKKAREILDKINVDQVRKCDLTCTALALYEFLITTVELCEATFEKPSVKEIQPKKIVKTASGSVHKSTSPIREVPKISHEAKIDVNYVTVSDKSFGCEHKRTISQDNVFHGGYSPVVDIQELSRKSSVSVLRQETPKIFTREQDPVAMAKKKLDETMKTTKEILKQSPSKRAPLRVEKKVIKKVSKLEDTKNSTPITSRNTTPKRETPVKKSIHSDPKPNYTRSPSLTSEESPELSKSFTKLETYDSSYKSAEFGDFIEKTFREYLKKAINKDSSKIDPSKRQQLLEEYQRHLGMEIVKSLNSKLGKEDKLEEEIIKARQEIEEVKQGRASPVRLKPKKIK</sequence>
<accession>A0AAU9JB60</accession>
<protein>
    <submittedName>
        <fullName evidence="3">Uncharacterized protein</fullName>
    </submittedName>
</protein>
<feature type="coiled-coil region" evidence="1">
    <location>
        <begin position="660"/>
        <end position="687"/>
    </location>
</feature>
<name>A0AAU9JB60_9CILI</name>
<evidence type="ECO:0000313" key="4">
    <source>
        <dbReference type="Proteomes" id="UP001162131"/>
    </source>
</evidence>
<reference evidence="3" key="1">
    <citation type="submission" date="2021-09" db="EMBL/GenBank/DDBJ databases">
        <authorList>
            <consortium name="AG Swart"/>
            <person name="Singh M."/>
            <person name="Singh A."/>
            <person name="Seah K."/>
            <person name="Emmerich C."/>
        </authorList>
    </citation>
    <scope>NUCLEOTIDE SEQUENCE</scope>
    <source>
        <strain evidence="3">ATCC30299</strain>
    </source>
</reference>
<feature type="compositionally biased region" description="Low complexity" evidence="2">
    <location>
        <begin position="583"/>
        <end position="595"/>
    </location>
</feature>
<evidence type="ECO:0000256" key="2">
    <source>
        <dbReference type="SAM" id="MobiDB-lite"/>
    </source>
</evidence>
<dbReference type="EMBL" id="CAJZBQ010000019">
    <property type="protein sequence ID" value="CAG9317951.1"/>
    <property type="molecule type" value="Genomic_DNA"/>
</dbReference>
<feature type="compositionally biased region" description="Basic and acidic residues" evidence="2">
    <location>
        <begin position="562"/>
        <end position="576"/>
    </location>
</feature>
<keyword evidence="1" id="KW-0175">Coiled coil</keyword>